<evidence type="ECO:0000256" key="1">
    <source>
        <dbReference type="ARBA" id="ARBA00022793"/>
    </source>
</evidence>
<dbReference type="AlphaFoldDB" id="A0A9W9RAF5"/>
<dbReference type="Pfam" id="PF04909">
    <property type="entry name" value="Amidohydro_2"/>
    <property type="match status" value="1"/>
</dbReference>
<comment type="similarity">
    <text evidence="3">Belongs to the metallo-dependent hydrolases superfamily.</text>
</comment>
<dbReference type="PANTHER" id="PTHR21240">
    <property type="entry name" value="2-AMINO-3-CARBOXYLMUCONATE-6-SEMIALDEHYDE DECARBOXYLASE"/>
    <property type="match status" value="1"/>
</dbReference>
<gene>
    <name evidence="5" type="ORF">N7517_010243</name>
</gene>
<dbReference type="EMBL" id="JAPZBT010000006">
    <property type="protein sequence ID" value="KAJ5355634.1"/>
    <property type="molecule type" value="Genomic_DNA"/>
</dbReference>
<keyword evidence="2 3" id="KW-0456">Lyase</keyword>
<dbReference type="GeneID" id="81467149"/>
<name>A0A9W9RAF5_9EURO</name>
<keyword evidence="6" id="KW-1185">Reference proteome</keyword>
<dbReference type="GO" id="GO:0016787">
    <property type="term" value="F:hydrolase activity"/>
    <property type="evidence" value="ECO:0007669"/>
    <property type="project" value="InterPro"/>
</dbReference>
<dbReference type="GO" id="GO:0016831">
    <property type="term" value="F:carboxy-lyase activity"/>
    <property type="evidence" value="ECO:0007669"/>
    <property type="project" value="UniProtKB-KW"/>
</dbReference>
<feature type="domain" description="Amidohydrolase-related" evidence="4">
    <location>
        <begin position="41"/>
        <end position="330"/>
    </location>
</feature>
<dbReference type="RefSeq" id="XP_056573781.1">
    <property type="nucleotide sequence ID" value="XM_056727966.1"/>
</dbReference>
<sequence length="332" mass="37396">MVKKIRKIALEEAFQLPDLATNSNNFTAPNGASDLTANLVDIHDQRLRGMDENEISYMVLSLTSAGPQDQRDPAAAQALAVRANDYLADSIRQNPSRFGGFGALSMHDPQVAALEARRAIKELGFQGLLVNDFQTTGADGEGAIFYDQPEWDVFWKEVEELDVPLYIHPRLTTPAATELFLTGRPWLRGSTYFFSVGVSLHVLGLYANGVFDRFPRLQIIIGHMGEHIPYQLWRFDHRMSLYTEGFVPKAKRTLRETMKTNISITTSGHYGTPSLMFAVQELGIDRVLFSIDYPYETIDEGAKWFDSITELTEQQKEQIAFGNATRLLKLNQ</sequence>
<evidence type="ECO:0000256" key="2">
    <source>
        <dbReference type="ARBA" id="ARBA00023239"/>
    </source>
</evidence>
<dbReference type="GO" id="GO:0019748">
    <property type="term" value="P:secondary metabolic process"/>
    <property type="evidence" value="ECO:0007669"/>
    <property type="project" value="TreeGrafter"/>
</dbReference>
<dbReference type="Proteomes" id="UP001147752">
    <property type="component" value="Unassembled WGS sequence"/>
</dbReference>
<evidence type="ECO:0000313" key="5">
    <source>
        <dbReference type="EMBL" id="KAJ5355634.1"/>
    </source>
</evidence>
<accession>A0A9W9RAF5</accession>
<reference evidence="5" key="1">
    <citation type="submission" date="2022-12" db="EMBL/GenBank/DDBJ databases">
        <authorList>
            <person name="Petersen C."/>
        </authorList>
    </citation>
    <scope>NUCLEOTIDE SEQUENCE</scope>
    <source>
        <strain evidence="5">IBT 3081</strain>
    </source>
</reference>
<reference evidence="5" key="2">
    <citation type="journal article" date="2023" name="IMA Fungus">
        <title>Comparative genomic study of the Penicillium genus elucidates a diverse pangenome and 15 lateral gene transfer events.</title>
        <authorList>
            <person name="Petersen C."/>
            <person name="Sorensen T."/>
            <person name="Nielsen M.R."/>
            <person name="Sondergaard T.E."/>
            <person name="Sorensen J.L."/>
            <person name="Fitzpatrick D.A."/>
            <person name="Frisvad J.C."/>
            <person name="Nielsen K.L."/>
        </authorList>
    </citation>
    <scope>NUCLEOTIDE SEQUENCE</scope>
    <source>
        <strain evidence="5">IBT 3081</strain>
    </source>
</reference>
<comment type="caution">
    <text evidence="5">The sequence shown here is derived from an EMBL/GenBank/DDBJ whole genome shotgun (WGS) entry which is preliminary data.</text>
</comment>
<organism evidence="5 6">
    <name type="scientific">Penicillium concentricum</name>
    <dbReference type="NCBI Taxonomy" id="293559"/>
    <lineage>
        <taxon>Eukaryota</taxon>
        <taxon>Fungi</taxon>
        <taxon>Dikarya</taxon>
        <taxon>Ascomycota</taxon>
        <taxon>Pezizomycotina</taxon>
        <taxon>Eurotiomycetes</taxon>
        <taxon>Eurotiomycetidae</taxon>
        <taxon>Eurotiales</taxon>
        <taxon>Aspergillaceae</taxon>
        <taxon>Penicillium</taxon>
    </lineage>
</organism>
<dbReference type="SUPFAM" id="SSF51556">
    <property type="entry name" value="Metallo-dependent hydrolases"/>
    <property type="match status" value="1"/>
</dbReference>
<dbReference type="InterPro" id="IPR032466">
    <property type="entry name" value="Metal_Hydrolase"/>
</dbReference>
<proteinExistence type="inferred from homology"/>
<dbReference type="OrthoDB" id="4299860at2759"/>
<evidence type="ECO:0000313" key="6">
    <source>
        <dbReference type="Proteomes" id="UP001147752"/>
    </source>
</evidence>
<keyword evidence="1 3" id="KW-0210">Decarboxylase</keyword>
<dbReference type="InterPro" id="IPR006680">
    <property type="entry name" value="Amidohydro-rel"/>
</dbReference>
<dbReference type="GO" id="GO:0005829">
    <property type="term" value="C:cytosol"/>
    <property type="evidence" value="ECO:0007669"/>
    <property type="project" value="TreeGrafter"/>
</dbReference>
<protein>
    <recommendedName>
        <fullName evidence="4">Amidohydrolase-related domain-containing protein</fullName>
    </recommendedName>
</protein>
<dbReference type="InterPro" id="IPR032465">
    <property type="entry name" value="ACMSD"/>
</dbReference>
<dbReference type="PANTHER" id="PTHR21240:SF31">
    <property type="entry name" value="AMIDOHYDROLASE FAMILY PROTEIN (AFU_ORTHOLOGUE AFUA_7G05840)"/>
    <property type="match status" value="1"/>
</dbReference>
<evidence type="ECO:0000259" key="4">
    <source>
        <dbReference type="Pfam" id="PF04909"/>
    </source>
</evidence>
<dbReference type="Gene3D" id="3.20.20.140">
    <property type="entry name" value="Metal-dependent hydrolases"/>
    <property type="match status" value="1"/>
</dbReference>
<evidence type="ECO:0000256" key="3">
    <source>
        <dbReference type="RuleBase" id="RU366045"/>
    </source>
</evidence>